<organism evidence="4 5">
    <name type="scientific">Lentibacillus halophilus</name>
    <dbReference type="NCBI Taxonomy" id="295065"/>
    <lineage>
        <taxon>Bacteria</taxon>
        <taxon>Bacillati</taxon>
        <taxon>Bacillota</taxon>
        <taxon>Bacilli</taxon>
        <taxon>Bacillales</taxon>
        <taxon>Bacillaceae</taxon>
        <taxon>Lentibacillus</taxon>
    </lineage>
</organism>
<evidence type="ECO:0000256" key="1">
    <source>
        <dbReference type="ARBA" id="ARBA00010211"/>
    </source>
</evidence>
<dbReference type="InterPro" id="IPR012686">
    <property type="entry name" value="HPA_isomer/decarb_N"/>
</dbReference>
<evidence type="ECO:0000313" key="4">
    <source>
        <dbReference type="EMBL" id="GAA0440392.1"/>
    </source>
</evidence>
<dbReference type="InterPro" id="IPR011234">
    <property type="entry name" value="Fumarylacetoacetase-like_C"/>
</dbReference>
<dbReference type="NCBIfam" id="TIGR02305">
    <property type="entry name" value="HpaG-N-term"/>
    <property type="match status" value="1"/>
</dbReference>
<evidence type="ECO:0000256" key="2">
    <source>
        <dbReference type="ARBA" id="ARBA00022723"/>
    </source>
</evidence>
<dbReference type="InterPro" id="IPR036663">
    <property type="entry name" value="Fumarylacetoacetase_C_sf"/>
</dbReference>
<accession>A0ABP3J3H1</accession>
<dbReference type="GO" id="GO:0016787">
    <property type="term" value="F:hydrolase activity"/>
    <property type="evidence" value="ECO:0007669"/>
    <property type="project" value="UniProtKB-KW"/>
</dbReference>
<proteinExistence type="inferred from homology"/>
<dbReference type="RefSeq" id="WP_343752391.1">
    <property type="nucleotide sequence ID" value="NZ_BAAADM010000041.1"/>
</dbReference>
<evidence type="ECO:0000313" key="5">
    <source>
        <dbReference type="Proteomes" id="UP001501459"/>
    </source>
</evidence>
<sequence length="262" mass="28661">MSNVTTKLKGIQQWYDGSVSWKDNTINIKNKTYNVDELPLDVPLNGTVYGALLNDKGMYDKFEPSMNQDPYKAPPKAPVLYIKPANTIIGSKTEIPLPSHVSQLQMGAALAVVMGEQATKVKEQDAFDYIKGYTIVNDVSIPHESVYRPAIKEKARDGFCPVGPWVVDRDCIDNPNDLNIQVYVNGQLKQENNTNNLIRDIGKLIADVTSFMTLYAGDALLVGISDEAPLAEEGDTVTITIPGVGTLENSIQKEELALGGTT</sequence>
<dbReference type="Proteomes" id="UP001501459">
    <property type="component" value="Unassembled WGS sequence"/>
</dbReference>
<evidence type="ECO:0000259" key="3">
    <source>
        <dbReference type="Pfam" id="PF01557"/>
    </source>
</evidence>
<keyword evidence="5" id="KW-1185">Reference proteome</keyword>
<protein>
    <submittedName>
        <fullName evidence="4">Fumarylacetoacetate hydrolase family protein</fullName>
    </submittedName>
</protein>
<keyword evidence="4" id="KW-0378">Hydrolase</keyword>
<dbReference type="Pfam" id="PF01557">
    <property type="entry name" value="FAA_hydrolase"/>
    <property type="match status" value="1"/>
</dbReference>
<comment type="caution">
    <text evidence="4">The sequence shown here is derived from an EMBL/GenBank/DDBJ whole genome shotgun (WGS) entry which is preliminary data.</text>
</comment>
<dbReference type="Gene3D" id="3.90.850.10">
    <property type="entry name" value="Fumarylacetoacetase-like, C-terminal domain"/>
    <property type="match status" value="1"/>
</dbReference>
<dbReference type="SUPFAM" id="SSF56529">
    <property type="entry name" value="FAH"/>
    <property type="match status" value="1"/>
</dbReference>
<dbReference type="PANTHER" id="PTHR42796:SF4">
    <property type="entry name" value="FUMARYLACETOACETATE HYDROLASE DOMAIN-CONTAINING PROTEIN 2A"/>
    <property type="match status" value="1"/>
</dbReference>
<comment type="similarity">
    <text evidence="1">Belongs to the FAH family.</text>
</comment>
<name>A0ABP3J3H1_9BACI</name>
<dbReference type="EMBL" id="BAAADM010000041">
    <property type="protein sequence ID" value="GAA0440392.1"/>
    <property type="molecule type" value="Genomic_DNA"/>
</dbReference>
<dbReference type="PANTHER" id="PTHR42796">
    <property type="entry name" value="FUMARYLACETOACETATE HYDROLASE DOMAIN-CONTAINING PROTEIN 2A-RELATED"/>
    <property type="match status" value="1"/>
</dbReference>
<dbReference type="InterPro" id="IPR051121">
    <property type="entry name" value="FAH"/>
</dbReference>
<reference evidence="5" key="1">
    <citation type="journal article" date="2019" name="Int. J. Syst. Evol. Microbiol.">
        <title>The Global Catalogue of Microorganisms (GCM) 10K type strain sequencing project: providing services to taxonomists for standard genome sequencing and annotation.</title>
        <authorList>
            <consortium name="The Broad Institute Genomics Platform"/>
            <consortium name="The Broad Institute Genome Sequencing Center for Infectious Disease"/>
            <person name="Wu L."/>
            <person name="Ma J."/>
        </authorList>
    </citation>
    <scope>NUCLEOTIDE SEQUENCE [LARGE SCALE GENOMIC DNA]</scope>
    <source>
        <strain evidence="5">JCM 12149</strain>
    </source>
</reference>
<keyword evidence="2" id="KW-0479">Metal-binding</keyword>
<feature type="domain" description="Fumarylacetoacetase-like C-terminal" evidence="3">
    <location>
        <begin position="48"/>
        <end position="251"/>
    </location>
</feature>
<gene>
    <name evidence="4" type="ORF">GCM10008983_16770</name>
</gene>